<evidence type="ECO:0000259" key="3">
    <source>
        <dbReference type="Pfam" id="PF00460"/>
    </source>
</evidence>
<comment type="subcellular location">
    <subcellularLocation>
        <location evidence="2">Bacterial flagellum basal body</location>
    </subcellularLocation>
</comment>
<dbReference type="InterPro" id="IPR010930">
    <property type="entry name" value="Flg_bb/hook_C_dom"/>
</dbReference>
<evidence type="ECO:0000256" key="1">
    <source>
        <dbReference type="ARBA" id="ARBA00009677"/>
    </source>
</evidence>
<dbReference type="InterPro" id="IPR001444">
    <property type="entry name" value="Flag_bb_rod_N"/>
</dbReference>
<evidence type="ECO:0000259" key="4">
    <source>
        <dbReference type="Pfam" id="PF06429"/>
    </source>
</evidence>
<dbReference type="PANTHER" id="PTHR30435">
    <property type="entry name" value="FLAGELLAR PROTEIN"/>
    <property type="match status" value="1"/>
</dbReference>
<dbReference type="PROSITE" id="PS00588">
    <property type="entry name" value="FLAGELLA_BB_ROD"/>
    <property type="match status" value="1"/>
</dbReference>
<keyword evidence="6" id="KW-0282">Flagellum</keyword>
<organism evidence="6 7">
    <name type="scientific">Clostridium simiarum</name>
    <dbReference type="NCBI Taxonomy" id="2841506"/>
    <lineage>
        <taxon>Bacteria</taxon>
        <taxon>Bacillati</taxon>
        <taxon>Bacillota</taxon>
        <taxon>Clostridia</taxon>
        <taxon>Eubacteriales</taxon>
        <taxon>Clostridiaceae</taxon>
        <taxon>Clostridium</taxon>
    </lineage>
</organism>
<reference evidence="6 7" key="1">
    <citation type="submission" date="2021-06" db="EMBL/GenBank/DDBJ databases">
        <authorList>
            <person name="Sun Q."/>
            <person name="Li D."/>
        </authorList>
    </citation>
    <scope>NUCLEOTIDE SEQUENCE [LARGE SCALE GENOMIC DNA]</scope>
    <source>
        <strain evidence="6 7">MSJ-4</strain>
    </source>
</reference>
<dbReference type="Pfam" id="PF06429">
    <property type="entry name" value="Flg_bbr_C"/>
    <property type="match status" value="1"/>
</dbReference>
<feature type="domain" description="Flagellar basal body rod protein N-terminal" evidence="3">
    <location>
        <begin position="9"/>
        <end position="35"/>
    </location>
</feature>
<evidence type="ECO:0000313" key="7">
    <source>
        <dbReference type="Proteomes" id="UP000736583"/>
    </source>
</evidence>
<keyword evidence="7" id="KW-1185">Reference proteome</keyword>
<dbReference type="NCBIfam" id="TIGR03506">
    <property type="entry name" value="FlgEFG_subfam"/>
    <property type="match status" value="1"/>
</dbReference>
<keyword evidence="6" id="KW-0969">Cilium</keyword>
<gene>
    <name evidence="6" type="primary">flgG</name>
    <name evidence="6" type="ORF">KQI89_04715</name>
</gene>
<dbReference type="RefSeq" id="WP_216456100.1">
    <property type="nucleotide sequence ID" value="NZ_JAHLQL010000001.1"/>
</dbReference>
<accession>A0ABS6EXW1</accession>
<dbReference type="InterPro" id="IPR053967">
    <property type="entry name" value="LlgE_F_G-like_D1"/>
</dbReference>
<feature type="domain" description="Flagellar basal-body/hook protein C-terminal" evidence="4">
    <location>
        <begin position="215"/>
        <end position="260"/>
    </location>
</feature>
<dbReference type="InterPro" id="IPR020013">
    <property type="entry name" value="Flagellar_FlgE/F/G"/>
</dbReference>
<dbReference type="PANTHER" id="PTHR30435:SF19">
    <property type="entry name" value="FLAGELLAR BASAL-BODY ROD PROTEIN FLGG"/>
    <property type="match status" value="1"/>
</dbReference>
<comment type="caution">
    <text evidence="6">The sequence shown here is derived from an EMBL/GenBank/DDBJ whole genome shotgun (WGS) entry which is preliminary data.</text>
</comment>
<sequence>MLRALWNSKTAMIANQNKLDSISNNISNSNTDGYKKLDVRFKDLVQDTFNRHGYPITENANRQVDPYSGGGSRETDALRVFTQGNIRETTVNTDLAIDGEGLFRLTRADGTEIYKRVGSFGIDIATGNLVDDMGNRLYIEYNQGINPEQLGLDRTNLSIDKSGTIYREEANSKVEIGRIPLYKAIGDKGFVSVGESSFIPAEDAQIVEAQDYDIRQGFIEMSNVDVAEEFTQLILTQRAFELSSKSLKTADEMWGMINNLKGR</sequence>
<dbReference type="InterPro" id="IPR019776">
    <property type="entry name" value="Flagellar_basal_body_rod_CS"/>
</dbReference>
<dbReference type="Proteomes" id="UP000736583">
    <property type="component" value="Unassembled WGS sequence"/>
</dbReference>
<keyword evidence="6" id="KW-0966">Cell projection</keyword>
<evidence type="ECO:0000259" key="5">
    <source>
        <dbReference type="Pfam" id="PF22692"/>
    </source>
</evidence>
<dbReference type="Pfam" id="PF00460">
    <property type="entry name" value="Flg_bb_rod"/>
    <property type="match status" value="1"/>
</dbReference>
<comment type="similarity">
    <text evidence="1 2">Belongs to the flagella basal body rod proteins family.</text>
</comment>
<keyword evidence="2" id="KW-0975">Bacterial flagellum</keyword>
<name>A0ABS6EXW1_9CLOT</name>
<dbReference type="Pfam" id="PF22692">
    <property type="entry name" value="LlgE_F_G_D1"/>
    <property type="match status" value="1"/>
</dbReference>
<protein>
    <submittedName>
        <fullName evidence="6">Flagellar basal body rod protein FlgG</fullName>
    </submittedName>
</protein>
<evidence type="ECO:0000256" key="2">
    <source>
        <dbReference type="RuleBase" id="RU362116"/>
    </source>
</evidence>
<dbReference type="EMBL" id="JAHLQL010000001">
    <property type="protein sequence ID" value="MBU5591057.1"/>
    <property type="molecule type" value="Genomic_DNA"/>
</dbReference>
<feature type="domain" description="Flagellar hook protein FlgE/F/G-like D1" evidence="5">
    <location>
        <begin position="96"/>
        <end position="166"/>
    </location>
</feature>
<proteinExistence type="inferred from homology"/>
<evidence type="ECO:0000313" key="6">
    <source>
        <dbReference type="EMBL" id="MBU5591057.1"/>
    </source>
</evidence>